<proteinExistence type="predicted"/>
<accession>A0A833Y7H6</accession>
<dbReference type="EMBL" id="LIHL02000002">
    <property type="protein sequence ID" value="KAF5477409.1"/>
    <property type="molecule type" value="Genomic_DNA"/>
</dbReference>
<feature type="domain" description="Retrotransposon Copia-like N-terminal" evidence="2">
    <location>
        <begin position="54"/>
        <end position="97"/>
    </location>
</feature>
<evidence type="ECO:0000256" key="1">
    <source>
        <dbReference type="SAM" id="MobiDB-lite"/>
    </source>
</evidence>
<dbReference type="PANTHER" id="PTHR37610:SF100">
    <property type="entry name" value="COPIA-LIKE POLYPROTEIN_RETROTRANSPOSON"/>
    <property type="match status" value="1"/>
</dbReference>
<dbReference type="Proteomes" id="UP000619265">
    <property type="component" value="Unassembled WGS sequence"/>
</dbReference>
<organism evidence="3 4">
    <name type="scientific">Juglans regia</name>
    <name type="common">English walnut</name>
    <dbReference type="NCBI Taxonomy" id="51240"/>
    <lineage>
        <taxon>Eukaryota</taxon>
        <taxon>Viridiplantae</taxon>
        <taxon>Streptophyta</taxon>
        <taxon>Embryophyta</taxon>
        <taxon>Tracheophyta</taxon>
        <taxon>Spermatophyta</taxon>
        <taxon>Magnoliopsida</taxon>
        <taxon>eudicotyledons</taxon>
        <taxon>Gunneridae</taxon>
        <taxon>Pentapetalae</taxon>
        <taxon>rosids</taxon>
        <taxon>fabids</taxon>
        <taxon>Fagales</taxon>
        <taxon>Juglandaceae</taxon>
        <taxon>Juglans</taxon>
    </lineage>
</organism>
<dbReference type="InterPro" id="IPR029472">
    <property type="entry name" value="Copia-like_N"/>
</dbReference>
<dbReference type="Gramene" id="Jr02_09430_p1">
    <property type="protein sequence ID" value="cds.Jr02_09430_p1"/>
    <property type="gene ID" value="Jr02_09430"/>
</dbReference>
<feature type="region of interest" description="Disordered" evidence="1">
    <location>
        <begin position="1"/>
        <end position="20"/>
    </location>
</feature>
<dbReference type="PANTHER" id="PTHR37610">
    <property type="entry name" value="CCHC-TYPE DOMAIN-CONTAINING PROTEIN"/>
    <property type="match status" value="1"/>
</dbReference>
<dbReference type="Pfam" id="PF14244">
    <property type="entry name" value="Retrotran_gag_3"/>
    <property type="match status" value="1"/>
</dbReference>
<name>A0A833Y7H6_JUGRE</name>
<evidence type="ECO:0000313" key="4">
    <source>
        <dbReference type="Proteomes" id="UP000619265"/>
    </source>
</evidence>
<dbReference type="AlphaFoldDB" id="A0A833Y7H6"/>
<sequence length="252" mass="28183">MEDPTKDSSDSTSHHSDASEIHTNLNTNTFRATPMACFLNLSDLENPFQLDNGDNPAVLLVTDPLTFDNYPTWSRAMRHALRAKNKVGFVMGDIPCPSNPDDPLLEPWERCNDMVASWLQNSISASIKSSVVFFDDAGTYGSTSRTASPTRMDHVSFNSSTTLLISSKNTTLFHIHKVPCSIVTIKQPYTLPPIKCFTKEPSTSSWIATSSEINFKKVVSSPLMFPHKLNWQTSSPKHCLLIYYSCTSPRWE</sequence>
<gene>
    <name evidence="3" type="ORF">F2P56_004049</name>
</gene>
<reference evidence="3" key="2">
    <citation type="submission" date="2020-03" db="EMBL/GenBank/DDBJ databases">
        <title>Walnut 2.0.</title>
        <authorList>
            <person name="Marrano A."/>
            <person name="Britton M."/>
            <person name="Zimin A.V."/>
            <person name="Zaini P.A."/>
            <person name="Workman R."/>
            <person name="Puiu D."/>
            <person name="Bianco L."/>
            <person name="Allen B.J."/>
            <person name="Troggio M."/>
            <person name="Leslie C.A."/>
            <person name="Timp W."/>
            <person name="Dendekar A."/>
            <person name="Salzberg S.L."/>
            <person name="Neale D.B."/>
        </authorList>
    </citation>
    <scope>NUCLEOTIDE SEQUENCE</scope>
    <source>
        <tissue evidence="3">Leaves</tissue>
    </source>
</reference>
<reference evidence="3" key="1">
    <citation type="submission" date="2015-10" db="EMBL/GenBank/DDBJ databases">
        <authorList>
            <person name="Martinez-Garcia P.J."/>
            <person name="Crepeau M.W."/>
            <person name="Puiu D."/>
            <person name="Gonzalez-Ibeas D."/>
            <person name="Whalen J."/>
            <person name="Stevens K."/>
            <person name="Paul R."/>
            <person name="Butterfield T."/>
            <person name="Britton M."/>
            <person name="Reagan R."/>
            <person name="Chakraborty S."/>
            <person name="Walawage S.L."/>
            <person name="Vasquez-Gross H.A."/>
            <person name="Cardeno C."/>
            <person name="Famula R."/>
            <person name="Pratt K."/>
            <person name="Kuruganti S."/>
            <person name="Aradhya M.K."/>
            <person name="Leslie C.A."/>
            <person name="Dandekar A.M."/>
            <person name="Salzberg S.L."/>
            <person name="Wegrzyn J.L."/>
            <person name="Langley C.H."/>
            <person name="Neale D.B."/>
        </authorList>
    </citation>
    <scope>NUCLEOTIDE SEQUENCE</scope>
    <source>
        <tissue evidence="3">Leaves</tissue>
    </source>
</reference>
<evidence type="ECO:0000313" key="3">
    <source>
        <dbReference type="EMBL" id="KAF5477409.1"/>
    </source>
</evidence>
<comment type="caution">
    <text evidence="3">The sequence shown here is derived from an EMBL/GenBank/DDBJ whole genome shotgun (WGS) entry which is preliminary data.</text>
</comment>
<protein>
    <recommendedName>
        <fullName evidence="2">Retrotransposon Copia-like N-terminal domain-containing protein</fullName>
    </recommendedName>
</protein>
<evidence type="ECO:0000259" key="2">
    <source>
        <dbReference type="Pfam" id="PF14244"/>
    </source>
</evidence>